<dbReference type="Proteomes" id="UP001604336">
    <property type="component" value="Unassembled WGS sequence"/>
</dbReference>
<evidence type="ECO:0000313" key="2">
    <source>
        <dbReference type="EMBL" id="KAL2497610.1"/>
    </source>
</evidence>
<sequence>MIGLGTGTALSKIENLLLVSLTPQQVYDVQMKLKGQVDKKNKSEVEVQEKKEREQKIESEAENKVSDRAISKETTKPPKGIDEATSDNIGGLLHDNGVVGSKDDCDNGVREFKDECDNGVMESKDECDSEVLLEMKGIARPALQAQIKTEIFDQQFDLDVQETTREEEIQQMLLLVHKKSYLVLRKTNNAIPSFTISLLQELEDESSKEMSSRLPPIRDIAHQFHFVPGAVSPKRSINRSNPDETNELPIHQIKANKGCRFIFDPGDWFWMHVTDLYPFDASSDSRSNPFEEGRDDAIHASHGSLLHWIQAMDHSGLITEANRRLDDQNKRETKFGSQKR</sequence>
<feature type="region of interest" description="Disordered" evidence="1">
    <location>
        <begin position="36"/>
        <end position="88"/>
    </location>
</feature>
<name>A0ABD1SAJ5_9LAMI</name>
<feature type="region of interest" description="Disordered" evidence="1">
    <location>
        <begin position="321"/>
        <end position="340"/>
    </location>
</feature>
<dbReference type="AlphaFoldDB" id="A0ABD1SAJ5"/>
<dbReference type="EMBL" id="JBFOLK010000007">
    <property type="protein sequence ID" value="KAL2497610.1"/>
    <property type="molecule type" value="Genomic_DNA"/>
</dbReference>
<keyword evidence="3" id="KW-1185">Reference proteome</keyword>
<gene>
    <name evidence="2" type="ORF">Adt_23160</name>
</gene>
<reference evidence="3" key="1">
    <citation type="submission" date="2024-07" db="EMBL/GenBank/DDBJ databases">
        <title>Two chromosome-level genome assemblies of Korean endemic species Abeliophyllum distichum and Forsythia ovata (Oleaceae).</title>
        <authorList>
            <person name="Jang H."/>
        </authorList>
    </citation>
    <scope>NUCLEOTIDE SEQUENCE [LARGE SCALE GENOMIC DNA]</scope>
</reference>
<feature type="compositionally biased region" description="Basic and acidic residues" evidence="1">
    <location>
        <begin position="36"/>
        <end position="82"/>
    </location>
</feature>
<protein>
    <submittedName>
        <fullName evidence="2">Uncharacterized protein</fullName>
    </submittedName>
</protein>
<accession>A0ABD1SAJ5</accession>
<comment type="caution">
    <text evidence="2">The sequence shown here is derived from an EMBL/GenBank/DDBJ whole genome shotgun (WGS) entry which is preliminary data.</text>
</comment>
<evidence type="ECO:0000256" key="1">
    <source>
        <dbReference type="SAM" id="MobiDB-lite"/>
    </source>
</evidence>
<organism evidence="2 3">
    <name type="scientific">Abeliophyllum distichum</name>
    <dbReference type="NCBI Taxonomy" id="126358"/>
    <lineage>
        <taxon>Eukaryota</taxon>
        <taxon>Viridiplantae</taxon>
        <taxon>Streptophyta</taxon>
        <taxon>Embryophyta</taxon>
        <taxon>Tracheophyta</taxon>
        <taxon>Spermatophyta</taxon>
        <taxon>Magnoliopsida</taxon>
        <taxon>eudicotyledons</taxon>
        <taxon>Gunneridae</taxon>
        <taxon>Pentapetalae</taxon>
        <taxon>asterids</taxon>
        <taxon>lamiids</taxon>
        <taxon>Lamiales</taxon>
        <taxon>Oleaceae</taxon>
        <taxon>Forsythieae</taxon>
        <taxon>Abeliophyllum</taxon>
    </lineage>
</organism>
<proteinExistence type="predicted"/>
<evidence type="ECO:0000313" key="3">
    <source>
        <dbReference type="Proteomes" id="UP001604336"/>
    </source>
</evidence>
<feature type="compositionally biased region" description="Basic and acidic residues" evidence="1">
    <location>
        <begin position="321"/>
        <end position="334"/>
    </location>
</feature>